<evidence type="ECO:0000313" key="2">
    <source>
        <dbReference type="EMBL" id="KAL3700867.1"/>
    </source>
</evidence>
<organism evidence="2 3">
    <name type="scientific">Riccia sorocarpa</name>
    <dbReference type="NCBI Taxonomy" id="122646"/>
    <lineage>
        <taxon>Eukaryota</taxon>
        <taxon>Viridiplantae</taxon>
        <taxon>Streptophyta</taxon>
        <taxon>Embryophyta</taxon>
        <taxon>Marchantiophyta</taxon>
        <taxon>Marchantiopsida</taxon>
        <taxon>Marchantiidae</taxon>
        <taxon>Marchantiales</taxon>
        <taxon>Ricciaceae</taxon>
        <taxon>Riccia</taxon>
    </lineage>
</organism>
<feature type="compositionally biased region" description="Acidic residues" evidence="1">
    <location>
        <begin position="117"/>
        <end position="135"/>
    </location>
</feature>
<accession>A0ABD3IDQ8</accession>
<comment type="caution">
    <text evidence="2">The sequence shown here is derived from an EMBL/GenBank/DDBJ whole genome shotgun (WGS) entry which is preliminary data.</text>
</comment>
<reference evidence="2 3" key="1">
    <citation type="submission" date="2024-09" db="EMBL/GenBank/DDBJ databases">
        <title>Chromosome-scale assembly of Riccia sorocarpa.</title>
        <authorList>
            <person name="Paukszto L."/>
        </authorList>
    </citation>
    <scope>NUCLEOTIDE SEQUENCE [LARGE SCALE GENOMIC DNA]</scope>
    <source>
        <strain evidence="2">LP-2024</strain>
        <tissue evidence="2">Aerial parts of the thallus</tissue>
    </source>
</reference>
<proteinExistence type="predicted"/>
<name>A0ABD3IDQ8_9MARC</name>
<feature type="region of interest" description="Disordered" evidence="1">
    <location>
        <begin position="26"/>
        <end position="48"/>
    </location>
</feature>
<evidence type="ECO:0000256" key="1">
    <source>
        <dbReference type="SAM" id="MobiDB-lite"/>
    </source>
</evidence>
<evidence type="ECO:0000313" key="3">
    <source>
        <dbReference type="Proteomes" id="UP001633002"/>
    </source>
</evidence>
<feature type="region of interest" description="Disordered" evidence="1">
    <location>
        <begin position="97"/>
        <end position="135"/>
    </location>
</feature>
<keyword evidence="3" id="KW-1185">Reference proteome</keyword>
<feature type="compositionally biased region" description="Polar residues" evidence="1">
    <location>
        <begin position="105"/>
        <end position="115"/>
    </location>
</feature>
<protein>
    <submittedName>
        <fullName evidence="2">Uncharacterized protein</fullName>
    </submittedName>
</protein>
<feature type="compositionally biased region" description="Basic and acidic residues" evidence="1">
    <location>
        <begin position="34"/>
        <end position="44"/>
    </location>
</feature>
<sequence length="135" mass="15281">MLASEQVSLKSYAEIKRQTRRVQNIGPLIGRQEVPPERNEHAIDEPVAMTTTEEFRRRIFGHRRLIYSGPRRPPPGLAAANRAAHIGELTEIHERIARDKEASQPEISNRISQAVDSADDEETECSGPDLEEEEE</sequence>
<dbReference type="AlphaFoldDB" id="A0ABD3IDQ8"/>
<gene>
    <name evidence="2" type="ORF">R1sor_018889</name>
</gene>
<dbReference type="Proteomes" id="UP001633002">
    <property type="component" value="Unassembled WGS sequence"/>
</dbReference>
<dbReference type="EMBL" id="JBJQOH010000001">
    <property type="protein sequence ID" value="KAL3700867.1"/>
    <property type="molecule type" value="Genomic_DNA"/>
</dbReference>